<reference evidence="2 3" key="1">
    <citation type="journal article" date="2019" name="Int. J. Syst. Evol. Microbiol.">
        <title>The Global Catalogue of Microorganisms (GCM) 10K type strain sequencing project: providing services to taxonomists for standard genome sequencing and annotation.</title>
        <authorList>
            <consortium name="The Broad Institute Genomics Platform"/>
            <consortium name="The Broad Institute Genome Sequencing Center for Infectious Disease"/>
            <person name="Wu L."/>
            <person name="Ma J."/>
        </authorList>
    </citation>
    <scope>NUCLEOTIDE SEQUENCE [LARGE SCALE GENOMIC DNA]</scope>
    <source>
        <strain evidence="2 3">JCM 4087</strain>
    </source>
</reference>
<dbReference type="PROSITE" id="PS51819">
    <property type="entry name" value="VOC"/>
    <property type="match status" value="1"/>
</dbReference>
<dbReference type="InterPro" id="IPR037523">
    <property type="entry name" value="VOC_core"/>
</dbReference>
<accession>A0ABN3WRK9</accession>
<dbReference type="Gene3D" id="3.10.180.10">
    <property type="entry name" value="2,3-Dihydroxybiphenyl 1,2-Dioxygenase, domain 1"/>
    <property type="match status" value="1"/>
</dbReference>
<dbReference type="InterPro" id="IPR004360">
    <property type="entry name" value="Glyas_Fos-R_dOase_dom"/>
</dbReference>
<name>A0ABN3WRK9_STRTU</name>
<comment type="caution">
    <text evidence="2">The sequence shown here is derived from an EMBL/GenBank/DDBJ whole genome shotgun (WGS) entry which is preliminary data.</text>
</comment>
<proteinExistence type="predicted"/>
<evidence type="ECO:0000313" key="3">
    <source>
        <dbReference type="Proteomes" id="UP001501102"/>
    </source>
</evidence>
<gene>
    <name evidence="2" type="ORF">GCM10020221_18920</name>
</gene>
<dbReference type="Pfam" id="PF00903">
    <property type="entry name" value="Glyoxalase"/>
    <property type="match status" value="1"/>
</dbReference>
<dbReference type="InterPro" id="IPR029068">
    <property type="entry name" value="Glyas_Bleomycin-R_OHBP_Dase"/>
</dbReference>
<keyword evidence="3" id="KW-1185">Reference proteome</keyword>
<evidence type="ECO:0000259" key="1">
    <source>
        <dbReference type="PROSITE" id="PS51819"/>
    </source>
</evidence>
<dbReference type="CDD" id="cd06587">
    <property type="entry name" value="VOC"/>
    <property type="match status" value="1"/>
</dbReference>
<sequence>MNTLAIAPKFHHVAIQTDDVESTITWYREFLGATAEWSLTRFSPLTHSRLPGIRKLIELKVGDVRFHIFDRAGHTRQGPHPLGYQFQHIGITVDSHDDLVVLRDRWLRLREERQDIRWSREEQPSDIVTDDDGMQSLYILDPNGLEMEFIHFSGEAS</sequence>
<organism evidence="2 3">
    <name type="scientific">Streptomyces thioluteus</name>
    <dbReference type="NCBI Taxonomy" id="66431"/>
    <lineage>
        <taxon>Bacteria</taxon>
        <taxon>Bacillati</taxon>
        <taxon>Actinomycetota</taxon>
        <taxon>Actinomycetes</taxon>
        <taxon>Kitasatosporales</taxon>
        <taxon>Streptomycetaceae</taxon>
        <taxon>Streptomyces</taxon>
    </lineage>
</organism>
<dbReference type="SUPFAM" id="SSF54593">
    <property type="entry name" value="Glyoxalase/Bleomycin resistance protein/Dihydroxybiphenyl dioxygenase"/>
    <property type="match status" value="1"/>
</dbReference>
<dbReference type="Proteomes" id="UP001501102">
    <property type="component" value="Unassembled WGS sequence"/>
</dbReference>
<protein>
    <submittedName>
        <fullName evidence="2">VOC family protein</fullName>
    </submittedName>
</protein>
<feature type="domain" description="VOC" evidence="1">
    <location>
        <begin position="9"/>
        <end position="152"/>
    </location>
</feature>
<evidence type="ECO:0000313" key="2">
    <source>
        <dbReference type="EMBL" id="GAA2923031.1"/>
    </source>
</evidence>
<dbReference type="RefSeq" id="WP_344962281.1">
    <property type="nucleotide sequence ID" value="NZ_BAAAXZ010000072.1"/>
</dbReference>
<dbReference type="EMBL" id="BAAAXZ010000072">
    <property type="protein sequence ID" value="GAA2923031.1"/>
    <property type="molecule type" value="Genomic_DNA"/>
</dbReference>